<keyword evidence="3" id="KW-0235">DNA replication</keyword>
<organism evidence="6 7">
    <name type="scientific">Vanilla planifolia</name>
    <name type="common">Vanilla</name>
    <dbReference type="NCBI Taxonomy" id="51239"/>
    <lineage>
        <taxon>Eukaryota</taxon>
        <taxon>Viridiplantae</taxon>
        <taxon>Streptophyta</taxon>
        <taxon>Embryophyta</taxon>
        <taxon>Tracheophyta</taxon>
        <taxon>Spermatophyta</taxon>
        <taxon>Magnoliopsida</taxon>
        <taxon>Liliopsida</taxon>
        <taxon>Asparagales</taxon>
        <taxon>Orchidaceae</taxon>
        <taxon>Vanilloideae</taxon>
        <taxon>Vanilleae</taxon>
        <taxon>Vanilla</taxon>
    </lineage>
</organism>
<feature type="region of interest" description="Disordered" evidence="5">
    <location>
        <begin position="212"/>
        <end position="246"/>
    </location>
</feature>
<dbReference type="Proteomes" id="UP000636800">
    <property type="component" value="Chromosome 13"/>
</dbReference>
<dbReference type="FunFam" id="3.90.1030.20:FF:000002">
    <property type="entry name" value="DNA polymerase delta subunit"/>
    <property type="match status" value="1"/>
</dbReference>
<comment type="subcellular location">
    <subcellularLocation>
        <location evidence="1">Nucleus</location>
    </subcellularLocation>
</comment>
<gene>
    <name evidence="6" type="ORF">HPP92_024061</name>
</gene>
<dbReference type="Gene3D" id="3.90.1030.20">
    <property type="entry name" value="DNA polymerase delta, p66 (Cdc27) subunit, wHTH domain"/>
    <property type="match status" value="1"/>
</dbReference>
<feature type="compositionally biased region" description="Basic and acidic residues" evidence="5">
    <location>
        <begin position="231"/>
        <end position="244"/>
    </location>
</feature>
<evidence type="ECO:0000256" key="1">
    <source>
        <dbReference type="ARBA" id="ARBA00004123"/>
    </source>
</evidence>
<feature type="region of interest" description="Disordered" evidence="5">
    <location>
        <begin position="467"/>
        <end position="498"/>
    </location>
</feature>
<comment type="caution">
    <text evidence="6">The sequence shown here is derived from an EMBL/GenBank/DDBJ whole genome shotgun (WGS) entry which is preliminary data.</text>
</comment>
<evidence type="ECO:0000256" key="3">
    <source>
        <dbReference type="ARBA" id="ARBA00022705"/>
    </source>
</evidence>
<feature type="compositionally biased region" description="Basic and acidic residues" evidence="5">
    <location>
        <begin position="361"/>
        <end position="386"/>
    </location>
</feature>
<dbReference type="Pfam" id="PF09507">
    <property type="entry name" value="CDC27"/>
    <property type="match status" value="1"/>
</dbReference>
<keyword evidence="4" id="KW-0539">Nucleus</keyword>
<evidence type="ECO:0000256" key="2">
    <source>
        <dbReference type="ARBA" id="ARBA00017589"/>
    </source>
</evidence>
<keyword evidence="7" id="KW-1185">Reference proteome</keyword>
<feature type="region of interest" description="Disordered" evidence="5">
    <location>
        <begin position="297"/>
        <end position="425"/>
    </location>
</feature>
<dbReference type="GO" id="GO:0043625">
    <property type="term" value="C:delta DNA polymerase complex"/>
    <property type="evidence" value="ECO:0007669"/>
    <property type="project" value="InterPro"/>
</dbReference>
<dbReference type="GO" id="GO:0006271">
    <property type="term" value="P:DNA strand elongation involved in DNA replication"/>
    <property type="evidence" value="ECO:0007669"/>
    <property type="project" value="TreeGrafter"/>
</dbReference>
<feature type="compositionally biased region" description="Polar residues" evidence="5">
    <location>
        <begin position="347"/>
        <end position="359"/>
    </location>
</feature>
<dbReference type="EMBL" id="JADCNL010000013">
    <property type="protein sequence ID" value="KAG0454769.1"/>
    <property type="molecule type" value="Genomic_DNA"/>
</dbReference>
<dbReference type="AlphaFoldDB" id="A0A835PN76"/>
<evidence type="ECO:0000256" key="4">
    <source>
        <dbReference type="ARBA" id="ARBA00023242"/>
    </source>
</evidence>
<dbReference type="GO" id="GO:0003887">
    <property type="term" value="F:DNA-directed DNA polymerase activity"/>
    <property type="evidence" value="ECO:0007669"/>
    <property type="project" value="TreeGrafter"/>
</dbReference>
<feature type="compositionally biased region" description="Basic and acidic residues" evidence="5">
    <location>
        <begin position="394"/>
        <end position="412"/>
    </location>
</feature>
<accession>A0A835PN76</accession>
<dbReference type="OrthoDB" id="3142434at2759"/>
<dbReference type="InterPro" id="IPR041913">
    <property type="entry name" value="POLD3_sf"/>
</dbReference>
<evidence type="ECO:0000256" key="5">
    <source>
        <dbReference type="SAM" id="MobiDB-lite"/>
    </source>
</evidence>
<dbReference type="InterPro" id="IPR019038">
    <property type="entry name" value="POLD3"/>
</dbReference>
<evidence type="ECO:0000313" key="6">
    <source>
        <dbReference type="EMBL" id="KAG0454769.1"/>
    </source>
</evidence>
<dbReference type="PANTHER" id="PTHR17598">
    <property type="entry name" value="DNA POLYMERASE DELTA SUBUNIT 3"/>
    <property type="match status" value="1"/>
</dbReference>
<dbReference type="PANTHER" id="PTHR17598:SF13">
    <property type="entry name" value="DNA POLYMERASE DELTA SUBUNIT 3"/>
    <property type="match status" value="1"/>
</dbReference>
<reference evidence="6 7" key="1">
    <citation type="journal article" date="2020" name="Nat. Food">
        <title>A phased Vanilla planifolia genome enables genetic improvement of flavour and production.</title>
        <authorList>
            <person name="Hasing T."/>
            <person name="Tang H."/>
            <person name="Brym M."/>
            <person name="Khazi F."/>
            <person name="Huang T."/>
            <person name="Chambers A.H."/>
        </authorList>
    </citation>
    <scope>NUCLEOTIDE SEQUENCE [LARGE SCALE GENOMIC DNA]</scope>
    <source>
        <tissue evidence="6">Leaf</tissue>
    </source>
</reference>
<evidence type="ECO:0000313" key="7">
    <source>
        <dbReference type="Proteomes" id="UP000636800"/>
    </source>
</evidence>
<sequence>MAVVDAQDILGQIQLLVVDKLQVVSYKWLSRNFSVSSDHAKRLLQEYVDKHGDEVEVIYSLSGWLSNNSQTFCIKLASSEKLEEAKKKFDSHCTVHVYSIQACIPQDLAVIWNAEFVQAEELFDQPPTAENCLWNNRFGAISNPFVNRVVGGKSAVVSIDQPKIESGIALKTKTEDVMKDVCLQQPFKGGNLGTKEDLKSSNAGFIEKTAQNVDDGNKKPIPVKESTNPLQDHKKGVLKDKDSSESGGSLASLWGRASLKHKHSSMVKDANSNIPCDGCHLDTADAQIFAQEAAEVASSDDDEFARIPSKRDSNVSGTRKRQFIMHFSDEDDDEDNVVSLASPEPANANSRLHSSQNTKKVNKEKEPKTDSLVSKKDMEKSFEISEKSSNASMPKEENNIRNDLNKTSEKDSSSVSSKRKKVVKTRIDERGREVMEVVWEESGLSKGDANDSPTTAAEKRHVVTANKDHVTGNYAPVNTGSKAAAKKPGRVGGKDSKQGNILSFFKKI</sequence>
<name>A0A835PN76_VANPL</name>
<protein>
    <recommendedName>
        <fullName evidence="2">DNA polymerase delta subunit 3</fullName>
    </recommendedName>
</protein>
<dbReference type="GO" id="GO:0006297">
    <property type="term" value="P:nucleotide-excision repair, DNA gap filling"/>
    <property type="evidence" value="ECO:0007669"/>
    <property type="project" value="TreeGrafter"/>
</dbReference>
<proteinExistence type="predicted"/>
<dbReference type="GO" id="GO:1904161">
    <property type="term" value="P:DNA synthesis involved in UV-damage excision repair"/>
    <property type="evidence" value="ECO:0007669"/>
    <property type="project" value="TreeGrafter"/>
</dbReference>